<name>A0A0N4W3M0_HAEPC</name>
<evidence type="ECO:0000313" key="2">
    <source>
        <dbReference type="EMBL" id="VDO23188.1"/>
    </source>
</evidence>
<dbReference type="EMBL" id="UZAF01016208">
    <property type="protein sequence ID" value="VDO23188.1"/>
    <property type="molecule type" value="Genomic_DNA"/>
</dbReference>
<proteinExistence type="predicted"/>
<evidence type="ECO:0000313" key="4">
    <source>
        <dbReference type="WBParaSite" id="HPLM_0000442401-mRNA-1"/>
    </source>
</evidence>
<protein>
    <submittedName>
        <fullName evidence="2 4">Uncharacterized protein</fullName>
    </submittedName>
</protein>
<evidence type="ECO:0000256" key="1">
    <source>
        <dbReference type="SAM" id="MobiDB-lite"/>
    </source>
</evidence>
<feature type="region of interest" description="Disordered" evidence="1">
    <location>
        <begin position="25"/>
        <end position="49"/>
    </location>
</feature>
<evidence type="ECO:0000313" key="3">
    <source>
        <dbReference type="Proteomes" id="UP000268014"/>
    </source>
</evidence>
<sequence length="49" mass="5402">MTRPWIVVQSRSERFWVKLGNNSRVSSAPSECSFLPSGLASTQPPIPSL</sequence>
<keyword evidence="3" id="KW-1185">Reference proteome</keyword>
<reference evidence="4" key="1">
    <citation type="submission" date="2017-02" db="UniProtKB">
        <authorList>
            <consortium name="WormBaseParasite"/>
        </authorList>
    </citation>
    <scope>IDENTIFICATION</scope>
</reference>
<gene>
    <name evidence="2" type="ORF">HPLM_LOCUS4416</name>
</gene>
<reference evidence="2 3" key="2">
    <citation type="submission" date="2018-11" db="EMBL/GenBank/DDBJ databases">
        <authorList>
            <consortium name="Pathogen Informatics"/>
        </authorList>
    </citation>
    <scope>NUCLEOTIDE SEQUENCE [LARGE SCALE GENOMIC DNA]</scope>
    <source>
        <strain evidence="2 3">MHpl1</strain>
    </source>
</reference>
<dbReference type="AlphaFoldDB" id="A0A0N4W3M0"/>
<organism evidence="4">
    <name type="scientific">Haemonchus placei</name>
    <name type="common">Barber's pole worm</name>
    <dbReference type="NCBI Taxonomy" id="6290"/>
    <lineage>
        <taxon>Eukaryota</taxon>
        <taxon>Metazoa</taxon>
        <taxon>Ecdysozoa</taxon>
        <taxon>Nematoda</taxon>
        <taxon>Chromadorea</taxon>
        <taxon>Rhabditida</taxon>
        <taxon>Rhabditina</taxon>
        <taxon>Rhabditomorpha</taxon>
        <taxon>Strongyloidea</taxon>
        <taxon>Trichostrongylidae</taxon>
        <taxon>Haemonchus</taxon>
    </lineage>
</organism>
<accession>A0A0N4W3M0</accession>
<dbReference type="Proteomes" id="UP000268014">
    <property type="component" value="Unassembled WGS sequence"/>
</dbReference>
<dbReference type="WBParaSite" id="HPLM_0000442401-mRNA-1">
    <property type="protein sequence ID" value="HPLM_0000442401-mRNA-1"/>
    <property type="gene ID" value="HPLM_0000442401"/>
</dbReference>